<evidence type="ECO:0000313" key="3">
    <source>
        <dbReference type="EMBL" id="MBU9762560.1"/>
    </source>
</evidence>
<feature type="chain" id="PRO_5045364528" evidence="1">
    <location>
        <begin position="50"/>
        <end position="335"/>
    </location>
</feature>
<keyword evidence="4" id="KW-1185">Reference proteome</keyword>
<comment type="caution">
    <text evidence="3">The sequence shown here is derived from an EMBL/GenBank/DDBJ whole genome shotgun (WGS) entry which is preliminary data.</text>
</comment>
<reference evidence="3 4" key="1">
    <citation type="journal article" date="2021" name="Sci. Rep.">
        <title>Phenotypic and genomic hallmarks of a novel, potentially pathogenic rapidly growing Mycobacterium species related to the Mycobacterium fortuitum complex.</title>
        <authorList>
            <person name="Gharbi R."/>
            <person name="Khanna V."/>
            <person name="Frigui W."/>
            <person name="Mhenni B."/>
            <person name="Brosch R."/>
            <person name="Mardassi H."/>
        </authorList>
    </citation>
    <scope>NUCLEOTIDE SEQUENCE [LARGE SCALE GENOMIC DNA]</scope>
    <source>
        <strain evidence="3 4">TNTM28</strain>
    </source>
</reference>
<sequence>MIPFGIGYQKVSNWVGVNSGGESMPQTTCRAALCAIAILFAVATPTAQATPRAAERTDACHTWPATTVASGLGALENLEPDGHGGFYLSAIEDGRLLHVDAHGHSDTVLSGLDHPAGLRLSGRDLYFLTGNNPGTSRGTLQRLDLSSGEATTLLTGLSSPNGLLFLPDGDLIFSQLSIPPKGIDRYNPTTGLHTRSWSDTPLPNGLALTPDRTALFTENSALSTILQLPLDNPDATSTVARLPGLIAGSDDMQATRDGTLYVAGDTAGEVYAVNTDTGRVCTIARGLSKLALPPNGPTSVRVGPGPNGNALYVTAFDGALRRLQPPPGTDLTPVV</sequence>
<protein>
    <submittedName>
        <fullName evidence="3">SMP-30/gluconolactonase/LRE family protein</fullName>
    </submittedName>
</protein>
<dbReference type="InterPro" id="IPR011042">
    <property type="entry name" value="6-blade_b-propeller_TolB-like"/>
</dbReference>
<dbReference type="Gene3D" id="2.120.10.30">
    <property type="entry name" value="TolB, C-terminal domain"/>
    <property type="match status" value="1"/>
</dbReference>
<name>A0ABS6KGA0_9MYCO</name>
<dbReference type="EMBL" id="VOMB01000002">
    <property type="protein sequence ID" value="MBU9762560.1"/>
    <property type="molecule type" value="Genomic_DNA"/>
</dbReference>
<gene>
    <name evidence="3" type="ORF">FR943_01665</name>
</gene>
<dbReference type="Proteomes" id="UP000812982">
    <property type="component" value="Unassembled WGS sequence"/>
</dbReference>
<evidence type="ECO:0000259" key="2">
    <source>
        <dbReference type="Pfam" id="PF08450"/>
    </source>
</evidence>
<feature type="signal peptide" evidence="1">
    <location>
        <begin position="1"/>
        <end position="49"/>
    </location>
</feature>
<evidence type="ECO:0000313" key="4">
    <source>
        <dbReference type="Proteomes" id="UP000812982"/>
    </source>
</evidence>
<accession>A0ABS6KGA0</accession>
<organism evidence="3 4">
    <name type="scientific">[Mycobacterium] fortunisiensis</name>
    <dbReference type="NCBI Taxonomy" id="2600579"/>
    <lineage>
        <taxon>Bacteria</taxon>
        <taxon>Bacillati</taxon>
        <taxon>Actinomycetota</taxon>
        <taxon>Actinomycetes</taxon>
        <taxon>Mycobacteriales</taxon>
        <taxon>Mycobacteriaceae</taxon>
        <taxon>Mycolicibacterium</taxon>
    </lineage>
</organism>
<dbReference type="SUPFAM" id="SSF63829">
    <property type="entry name" value="Calcium-dependent phosphotriesterase"/>
    <property type="match status" value="1"/>
</dbReference>
<feature type="domain" description="SMP-30/Gluconolactonase/LRE-like region" evidence="2">
    <location>
        <begin position="193"/>
        <end position="315"/>
    </location>
</feature>
<evidence type="ECO:0000256" key="1">
    <source>
        <dbReference type="SAM" id="SignalP"/>
    </source>
</evidence>
<keyword evidence="1" id="KW-0732">Signal</keyword>
<dbReference type="Pfam" id="PF08450">
    <property type="entry name" value="SGL"/>
    <property type="match status" value="1"/>
</dbReference>
<dbReference type="InterPro" id="IPR013658">
    <property type="entry name" value="SGL"/>
</dbReference>
<proteinExistence type="predicted"/>